<comment type="subcellular location">
    <subcellularLocation>
        <location evidence="1">Secreted</location>
    </subcellularLocation>
</comment>
<evidence type="ECO:0000313" key="4">
    <source>
        <dbReference type="EMBL" id="GAA1070599.1"/>
    </source>
</evidence>
<dbReference type="Proteomes" id="UP001499987">
    <property type="component" value="Unassembled WGS sequence"/>
</dbReference>
<dbReference type="InterPro" id="IPR002509">
    <property type="entry name" value="NODB_dom"/>
</dbReference>
<dbReference type="EMBL" id="BAAALD010000004">
    <property type="protein sequence ID" value="GAA1070599.1"/>
    <property type="molecule type" value="Genomic_DNA"/>
</dbReference>
<feature type="domain" description="NodB homology" evidence="3">
    <location>
        <begin position="78"/>
        <end position="268"/>
    </location>
</feature>
<organism evidence="4 5">
    <name type="scientific">Kitasatospora arboriphila</name>
    <dbReference type="NCBI Taxonomy" id="258052"/>
    <lineage>
        <taxon>Bacteria</taxon>
        <taxon>Bacillati</taxon>
        <taxon>Actinomycetota</taxon>
        <taxon>Actinomycetes</taxon>
        <taxon>Kitasatosporales</taxon>
        <taxon>Streptomycetaceae</taxon>
        <taxon>Kitasatospora</taxon>
    </lineage>
</organism>
<name>A0ABN1TA22_9ACTN</name>
<gene>
    <name evidence="4" type="ORF">GCM10009663_06660</name>
</gene>
<dbReference type="Gene3D" id="3.20.20.370">
    <property type="entry name" value="Glycoside hydrolase/deacetylase"/>
    <property type="match status" value="1"/>
</dbReference>
<dbReference type="SUPFAM" id="SSF88713">
    <property type="entry name" value="Glycoside hydrolase/deacetylase"/>
    <property type="match status" value="1"/>
</dbReference>
<reference evidence="4 5" key="1">
    <citation type="journal article" date="2019" name="Int. J. Syst. Evol. Microbiol.">
        <title>The Global Catalogue of Microorganisms (GCM) 10K type strain sequencing project: providing services to taxonomists for standard genome sequencing and annotation.</title>
        <authorList>
            <consortium name="The Broad Institute Genomics Platform"/>
            <consortium name="The Broad Institute Genome Sequencing Center for Infectious Disease"/>
            <person name="Wu L."/>
            <person name="Ma J."/>
        </authorList>
    </citation>
    <scope>NUCLEOTIDE SEQUENCE [LARGE SCALE GENOMIC DNA]</scope>
    <source>
        <strain evidence="4 5">JCM 13002</strain>
    </source>
</reference>
<evidence type="ECO:0000313" key="5">
    <source>
        <dbReference type="Proteomes" id="UP001499987"/>
    </source>
</evidence>
<dbReference type="PANTHER" id="PTHR34216:SF3">
    <property type="entry name" value="POLY-BETA-1,6-N-ACETYL-D-GLUCOSAMINE N-DEACETYLASE"/>
    <property type="match status" value="1"/>
</dbReference>
<sequence>MDAEPARGPALPAQPHPARSAPWILMYHSITHEEHDPYLLTVSPERFAAQMAWLARSGRRGVSVRELLRARAAGAAARLVGLTFDDGYADFARYAVPVLRRHGFTASAYVVPDLLGGHNGWDPDGPRKPLLTVDQVVELAAAGWEIGSHGLSHRRLPGLSADELADQARGSRRALEQLVGGPVTGFCYPYGAVDRPAVEAVRDAGYQYACAIEHGELTGRFALPRCYVGDRDGALRLLAKQGRHHWRDAVTGLRGAAPVPAARQEAVR</sequence>
<dbReference type="InterPro" id="IPR011330">
    <property type="entry name" value="Glyco_hydro/deAcase_b/a-brl"/>
</dbReference>
<keyword evidence="2" id="KW-0732">Signal</keyword>
<dbReference type="RefSeq" id="WP_344621934.1">
    <property type="nucleotide sequence ID" value="NZ_BAAALD010000004.1"/>
</dbReference>
<accession>A0ABN1TA22</accession>
<dbReference type="PANTHER" id="PTHR34216">
    <property type="match status" value="1"/>
</dbReference>
<dbReference type="Pfam" id="PF01522">
    <property type="entry name" value="Polysacc_deac_1"/>
    <property type="match status" value="1"/>
</dbReference>
<evidence type="ECO:0000259" key="3">
    <source>
        <dbReference type="PROSITE" id="PS51677"/>
    </source>
</evidence>
<dbReference type="CDD" id="cd10918">
    <property type="entry name" value="CE4_NodB_like_5s_6s"/>
    <property type="match status" value="1"/>
</dbReference>
<evidence type="ECO:0000256" key="2">
    <source>
        <dbReference type="ARBA" id="ARBA00022729"/>
    </source>
</evidence>
<comment type="caution">
    <text evidence="4">The sequence shown here is derived from an EMBL/GenBank/DDBJ whole genome shotgun (WGS) entry which is preliminary data.</text>
</comment>
<proteinExistence type="predicted"/>
<dbReference type="PROSITE" id="PS51677">
    <property type="entry name" value="NODB"/>
    <property type="match status" value="1"/>
</dbReference>
<dbReference type="InterPro" id="IPR051398">
    <property type="entry name" value="Polysacch_Deacetylase"/>
</dbReference>
<keyword evidence="5" id="KW-1185">Reference proteome</keyword>
<protein>
    <submittedName>
        <fullName evidence="4">Polysaccharide deacetylase family protein</fullName>
    </submittedName>
</protein>
<evidence type="ECO:0000256" key="1">
    <source>
        <dbReference type="ARBA" id="ARBA00004613"/>
    </source>
</evidence>